<organism evidence="3">
    <name type="scientific">Haptolina ericina</name>
    <dbReference type="NCBI Taxonomy" id="156174"/>
    <lineage>
        <taxon>Eukaryota</taxon>
        <taxon>Haptista</taxon>
        <taxon>Haptophyta</taxon>
        <taxon>Prymnesiophyceae</taxon>
        <taxon>Prymnesiales</taxon>
        <taxon>Prymnesiaceae</taxon>
        <taxon>Haptolina</taxon>
    </lineage>
</organism>
<evidence type="ECO:0000313" key="3">
    <source>
        <dbReference type="EMBL" id="CAE0145945.1"/>
    </source>
</evidence>
<evidence type="ECO:0000259" key="2">
    <source>
        <dbReference type="PROSITE" id="PS50280"/>
    </source>
</evidence>
<accession>A0A7S3BWL7</accession>
<dbReference type="SUPFAM" id="SSF82199">
    <property type="entry name" value="SET domain"/>
    <property type="match status" value="1"/>
</dbReference>
<feature type="region of interest" description="Disordered" evidence="1">
    <location>
        <begin position="193"/>
        <end position="241"/>
    </location>
</feature>
<name>A0A7S3BWL7_9EUKA</name>
<proteinExistence type="predicted"/>
<dbReference type="InterPro" id="IPR001214">
    <property type="entry name" value="SET_dom"/>
</dbReference>
<dbReference type="PROSITE" id="PS50280">
    <property type="entry name" value="SET"/>
    <property type="match status" value="1"/>
</dbReference>
<dbReference type="AlphaFoldDB" id="A0A7S3BWL7"/>
<dbReference type="Gene3D" id="2.170.270.10">
    <property type="entry name" value="SET domain"/>
    <property type="match status" value="1"/>
</dbReference>
<reference evidence="3" key="1">
    <citation type="submission" date="2021-01" db="EMBL/GenBank/DDBJ databases">
        <authorList>
            <person name="Corre E."/>
            <person name="Pelletier E."/>
            <person name="Niang G."/>
            <person name="Scheremetjew M."/>
            <person name="Finn R."/>
            <person name="Kale V."/>
            <person name="Holt S."/>
            <person name="Cochrane G."/>
            <person name="Meng A."/>
            <person name="Brown T."/>
            <person name="Cohen L."/>
        </authorList>
    </citation>
    <scope>NUCLEOTIDE SEQUENCE</scope>
    <source>
        <strain evidence="3">CCMP281</strain>
    </source>
</reference>
<feature type="compositionally biased region" description="Basic residues" evidence="1">
    <location>
        <begin position="205"/>
        <end position="226"/>
    </location>
</feature>
<evidence type="ECO:0000256" key="1">
    <source>
        <dbReference type="SAM" id="MobiDB-lite"/>
    </source>
</evidence>
<dbReference type="Pfam" id="PF00856">
    <property type="entry name" value="SET"/>
    <property type="match status" value="1"/>
</dbReference>
<protein>
    <recommendedName>
        <fullName evidence="2">SET domain-containing protein</fullName>
    </recommendedName>
</protein>
<sequence>MMVTRVKDFSRRIDRCEVRLSKLHGDGLFATRDIEEGELITFFPSDALLVWEGGDRAQSDVMMFFGAHVPQSDRDAAAILDRVQGYELFVTGAFSAVGDPSRRDDPAYLGHLANDGSICLSPDGAGNYLRESAEAANAAPVWIEGCHCGLQAGRRICKGDEIVFSYGEGYWLSRSGHGGIGEDIRRLGSASHEPRGRLKQALQRARPKQQAKKQTTKAGQKAKLRKRLTDVKKGTARGFGS</sequence>
<dbReference type="InterPro" id="IPR046341">
    <property type="entry name" value="SET_dom_sf"/>
</dbReference>
<gene>
    <name evidence="3" type="ORF">HERI1096_LOCUS36092</name>
</gene>
<dbReference type="EMBL" id="HBHX01065194">
    <property type="protein sequence ID" value="CAE0145945.1"/>
    <property type="molecule type" value="Transcribed_RNA"/>
</dbReference>
<feature type="domain" description="SET" evidence="2">
    <location>
        <begin position="14"/>
        <end position="167"/>
    </location>
</feature>